<keyword evidence="3" id="KW-1003">Cell membrane</keyword>
<comment type="subcellular location">
    <subcellularLocation>
        <location evidence="1">Cell membrane</location>
        <topology evidence="1">Multi-pass membrane protein</topology>
    </subcellularLocation>
</comment>
<dbReference type="InterPro" id="IPR020846">
    <property type="entry name" value="MFS_dom"/>
</dbReference>
<feature type="transmembrane region" description="Helical" evidence="8">
    <location>
        <begin position="133"/>
        <end position="151"/>
    </location>
</feature>
<feature type="transmembrane region" description="Helical" evidence="8">
    <location>
        <begin position="211"/>
        <end position="236"/>
    </location>
</feature>
<feature type="transmembrane region" description="Helical" evidence="8">
    <location>
        <begin position="341"/>
        <end position="363"/>
    </location>
</feature>
<dbReference type="PROSITE" id="PS50850">
    <property type="entry name" value="MFS"/>
    <property type="match status" value="1"/>
</dbReference>
<gene>
    <name evidence="10" type="ORF">GCM10009613_52390</name>
</gene>
<feature type="transmembrane region" description="Helical" evidence="8">
    <location>
        <begin position="157"/>
        <end position="176"/>
    </location>
</feature>
<reference evidence="10 11" key="1">
    <citation type="journal article" date="2019" name="Int. J. Syst. Evol. Microbiol.">
        <title>The Global Catalogue of Microorganisms (GCM) 10K type strain sequencing project: providing services to taxonomists for standard genome sequencing and annotation.</title>
        <authorList>
            <consortium name="The Broad Institute Genomics Platform"/>
            <consortium name="The Broad Institute Genome Sequencing Center for Infectious Disease"/>
            <person name="Wu L."/>
            <person name="Ma J."/>
        </authorList>
    </citation>
    <scope>NUCLEOTIDE SEQUENCE [LARGE SCALE GENOMIC DNA]</scope>
    <source>
        <strain evidence="10 11">JCM 11896</strain>
    </source>
</reference>
<protein>
    <submittedName>
        <fullName evidence="10">MFS transporter</fullName>
    </submittedName>
</protein>
<sequence length="409" mass="42790">MAYAFAASAISANFFPATDQTAALLATLAVFGVPYLVRPLGAIVFGSLGDRVGRKHLLVVTIALMAGCTTLIGLLPTYGTIGVFAPILLVLLRMLQGFGFAGEFAGAATYVMEHSPRTRRGLTAGLMQSGTGLSYPVLAAVALLLGSTLGSEAFNSWGWRIIFLISAPLGLVALYIRRKLTESPEFERLRAHKATSAAPLRESVRTQYRQLVAVTLYLCAYAVGSTMIIVYVPVYLRTTVGLDDQTNRIVSVIVLLAMGLTIPLFGLLVDRLGRRTVRLIATLSLAVIAPLAFSLAVSTGVGGALIGFGLLAVAQGLNFAIAPLTTVESFPAALRYTSAGLAYNITVAIVGGLTPLVVAWIVASTGSSIAPAWFVVALSVLSIFGIVLMRDTSAAATSDMSSGTAVETP</sequence>
<evidence type="ECO:0000256" key="6">
    <source>
        <dbReference type="ARBA" id="ARBA00022989"/>
    </source>
</evidence>
<evidence type="ECO:0000313" key="10">
    <source>
        <dbReference type="EMBL" id="GAA1398329.1"/>
    </source>
</evidence>
<dbReference type="PANTHER" id="PTHR43528">
    <property type="entry name" value="ALPHA-KETOGLUTARATE PERMEASE"/>
    <property type="match status" value="1"/>
</dbReference>
<feature type="domain" description="Major facilitator superfamily (MFS) profile" evidence="9">
    <location>
        <begin position="1"/>
        <end position="394"/>
    </location>
</feature>
<keyword evidence="6 8" id="KW-1133">Transmembrane helix</keyword>
<proteinExistence type="predicted"/>
<evidence type="ECO:0000256" key="4">
    <source>
        <dbReference type="ARBA" id="ARBA00022692"/>
    </source>
</evidence>
<evidence type="ECO:0000256" key="7">
    <source>
        <dbReference type="ARBA" id="ARBA00023136"/>
    </source>
</evidence>
<keyword evidence="4 8" id="KW-0812">Transmembrane</keyword>
<feature type="transmembrane region" description="Helical" evidence="8">
    <location>
        <begin position="248"/>
        <end position="269"/>
    </location>
</feature>
<feature type="transmembrane region" description="Helical" evidence="8">
    <location>
        <begin position="22"/>
        <end position="45"/>
    </location>
</feature>
<dbReference type="InterPro" id="IPR011701">
    <property type="entry name" value="MFS"/>
</dbReference>
<dbReference type="Pfam" id="PF07690">
    <property type="entry name" value="MFS_1"/>
    <property type="match status" value="1"/>
</dbReference>
<evidence type="ECO:0000256" key="2">
    <source>
        <dbReference type="ARBA" id="ARBA00022448"/>
    </source>
</evidence>
<keyword evidence="7 8" id="KW-0472">Membrane</keyword>
<dbReference type="InterPro" id="IPR036259">
    <property type="entry name" value="MFS_trans_sf"/>
</dbReference>
<accession>A0ABN1Y5F7</accession>
<feature type="transmembrane region" description="Helical" evidence="8">
    <location>
        <begin position="369"/>
        <end position="389"/>
    </location>
</feature>
<feature type="transmembrane region" description="Helical" evidence="8">
    <location>
        <begin position="84"/>
        <end position="112"/>
    </location>
</feature>
<dbReference type="SUPFAM" id="SSF103473">
    <property type="entry name" value="MFS general substrate transporter"/>
    <property type="match status" value="1"/>
</dbReference>
<name>A0ABN1Y5F7_9PSEU</name>
<dbReference type="Proteomes" id="UP001501414">
    <property type="component" value="Unassembled WGS sequence"/>
</dbReference>
<organism evidence="10 11">
    <name type="scientific">Pseudonocardia kongjuensis</name>
    <dbReference type="NCBI Taxonomy" id="102227"/>
    <lineage>
        <taxon>Bacteria</taxon>
        <taxon>Bacillati</taxon>
        <taxon>Actinomycetota</taxon>
        <taxon>Actinomycetes</taxon>
        <taxon>Pseudonocardiales</taxon>
        <taxon>Pseudonocardiaceae</taxon>
        <taxon>Pseudonocardia</taxon>
    </lineage>
</organism>
<evidence type="ECO:0000259" key="9">
    <source>
        <dbReference type="PROSITE" id="PS50850"/>
    </source>
</evidence>
<keyword evidence="5" id="KW-0769">Symport</keyword>
<keyword evidence="11" id="KW-1185">Reference proteome</keyword>
<comment type="caution">
    <text evidence="10">The sequence shown here is derived from an EMBL/GenBank/DDBJ whole genome shotgun (WGS) entry which is preliminary data.</text>
</comment>
<feature type="transmembrane region" description="Helical" evidence="8">
    <location>
        <begin position="57"/>
        <end position="78"/>
    </location>
</feature>
<evidence type="ECO:0000313" key="11">
    <source>
        <dbReference type="Proteomes" id="UP001501414"/>
    </source>
</evidence>
<evidence type="ECO:0000256" key="8">
    <source>
        <dbReference type="SAM" id="Phobius"/>
    </source>
</evidence>
<feature type="transmembrane region" description="Helical" evidence="8">
    <location>
        <begin position="303"/>
        <end position="321"/>
    </location>
</feature>
<dbReference type="PANTHER" id="PTHR43528:SF1">
    <property type="entry name" value="ALPHA-KETOGLUTARATE PERMEASE"/>
    <property type="match status" value="1"/>
</dbReference>
<dbReference type="EMBL" id="BAAAJK010000037">
    <property type="protein sequence ID" value="GAA1398329.1"/>
    <property type="molecule type" value="Genomic_DNA"/>
</dbReference>
<keyword evidence="2" id="KW-0813">Transport</keyword>
<evidence type="ECO:0000256" key="1">
    <source>
        <dbReference type="ARBA" id="ARBA00004651"/>
    </source>
</evidence>
<evidence type="ECO:0000256" key="3">
    <source>
        <dbReference type="ARBA" id="ARBA00022475"/>
    </source>
</evidence>
<evidence type="ECO:0000256" key="5">
    <source>
        <dbReference type="ARBA" id="ARBA00022847"/>
    </source>
</evidence>
<dbReference type="InterPro" id="IPR051084">
    <property type="entry name" value="H+-coupled_symporters"/>
</dbReference>
<dbReference type="Gene3D" id="1.20.1250.20">
    <property type="entry name" value="MFS general substrate transporter like domains"/>
    <property type="match status" value="2"/>
</dbReference>
<feature type="transmembrane region" description="Helical" evidence="8">
    <location>
        <begin position="276"/>
        <end position="297"/>
    </location>
</feature>